<dbReference type="EMBL" id="ABCS01000064">
    <property type="protein sequence ID" value="EDM76478.1"/>
    <property type="molecule type" value="Genomic_DNA"/>
</dbReference>
<name>A6GCB9_9BACT</name>
<dbReference type="InterPro" id="IPR011057">
    <property type="entry name" value="Mss4-like_sf"/>
</dbReference>
<reference evidence="5 6" key="1">
    <citation type="submission" date="2007-06" db="EMBL/GenBank/DDBJ databases">
        <authorList>
            <person name="Shimkets L."/>
            <person name="Ferriera S."/>
            <person name="Johnson J."/>
            <person name="Kravitz S."/>
            <person name="Beeson K."/>
            <person name="Sutton G."/>
            <person name="Rogers Y.-H."/>
            <person name="Friedman R."/>
            <person name="Frazier M."/>
            <person name="Venter J.C."/>
        </authorList>
    </citation>
    <scope>NUCLEOTIDE SEQUENCE [LARGE SCALE GENOMIC DNA]</scope>
    <source>
        <strain evidence="5 6">SIR-1</strain>
    </source>
</reference>
<keyword evidence="2" id="KW-0479">Metal-binding</keyword>
<protein>
    <recommendedName>
        <fullName evidence="4">CENP-V/GFA domain-containing protein</fullName>
    </recommendedName>
</protein>
<keyword evidence="6" id="KW-1185">Reference proteome</keyword>
<dbReference type="PANTHER" id="PTHR28620">
    <property type="entry name" value="CENTROMERE PROTEIN V"/>
    <property type="match status" value="1"/>
</dbReference>
<evidence type="ECO:0000313" key="6">
    <source>
        <dbReference type="Proteomes" id="UP000005801"/>
    </source>
</evidence>
<dbReference type="STRING" id="391625.PPSIR1_00927"/>
<keyword evidence="3" id="KW-0862">Zinc</keyword>
<accession>A6GCB9</accession>
<dbReference type="SUPFAM" id="SSF51316">
    <property type="entry name" value="Mss4-like"/>
    <property type="match status" value="1"/>
</dbReference>
<comment type="similarity">
    <text evidence="1">Belongs to the Gfa family.</text>
</comment>
<dbReference type="GO" id="GO:0046872">
    <property type="term" value="F:metal ion binding"/>
    <property type="evidence" value="ECO:0007669"/>
    <property type="project" value="UniProtKB-KW"/>
</dbReference>
<dbReference type="PANTHER" id="PTHR28620:SF1">
    <property type="entry name" value="CENP-V_GFA DOMAIN-CONTAINING PROTEIN"/>
    <property type="match status" value="1"/>
</dbReference>
<dbReference type="AlphaFoldDB" id="A6GCB9"/>
<evidence type="ECO:0000259" key="4">
    <source>
        <dbReference type="PROSITE" id="PS51891"/>
    </source>
</evidence>
<feature type="domain" description="CENP-V/GFA" evidence="4">
    <location>
        <begin position="23"/>
        <end position="143"/>
    </location>
</feature>
<dbReference type="Pfam" id="PF04828">
    <property type="entry name" value="GFA"/>
    <property type="match status" value="1"/>
</dbReference>
<gene>
    <name evidence="5" type="ORF">PPSIR1_00927</name>
</gene>
<dbReference type="Proteomes" id="UP000005801">
    <property type="component" value="Unassembled WGS sequence"/>
</dbReference>
<organism evidence="5 6">
    <name type="scientific">Plesiocystis pacifica SIR-1</name>
    <dbReference type="NCBI Taxonomy" id="391625"/>
    <lineage>
        <taxon>Bacteria</taxon>
        <taxon>Pseudomonadati</taxon>
        <taxon>Myxococcota</taxon>
        <taxon>Polyangia</taxon>
        <taxon>Nannocystales</taxon>
        <taxon>Nannocystaceae</taxon>
        <taxon>Plesiocystis</taxon>
    </lineage>
</organism>
<proteinExistence type="inferred from homology"/>
<dbReference type="InterPro" id="IPR052355">
    <property type="entry name" value="CENP-V-like"/>
</dbReference>
<comment type="caution">
    <text evidence="5">The sequence shown here is derived from an EMBL/GenBank/DDBJ whole genome shotgun (WGS) entry which is preliminary data.</text>
</comment>
<dbReference type="GO" id="GO:0016846">
    <property type="term" value="F:carbon-sulfur lyase activity"/>
    <property type="evidence" value="ECO:0007669"/>
    <property type="project" value="InterPro"/>
</dbReference>
<sequence length="147" mass="15531">MFKTRPDPDHSLAIMTTTEPTTHRGSCHCGAVRFSVEGQGSALGTAFGDAGVLACNCSMCGRAGSLMVFVVADRFTLDAGEAQLRDYQFGKGHIHHPFCSVCGIKPFAHGVDPESGATMYAVNLRCVDGSDAQVLLADANWYDGASL</sequence>
<evidence type="ECO:0000256" key="1">
    <source>
        <dbReference type="ARBA" id="ARBA00005495"/>
    </source>
</evidence>
<evidence type="ECO:0000256" key="2">
    <source>
        <dbReference type="ARBA" id="ARBA00022723"/>
    </source>
</evidence>
<dbReference type="PROSITE" id="PS51891">
    <property type="entry name" value="CENP_V_GFA"/>
    <property type="match status" value="1"/>
</dbReference>
<evidence type="ECO:0000313" key="5">
    <source>
        <dbReference type="EMBL" id="EDM76478.1"/>
    </source>
</evidence>
<dbReference type="InterPro" id="IPR006913">
    <property type="entry name" value="CENP-V/GFA"/>
</dbReference>
<evidence type="ECO:0000256" key="3">
    <source>
        <dbReference type="ARBA" id="ARBA00022833"/>
    </source>
</evidence>
<dbReference type="eggNOG" id="COG3791">
    <property type="taxonomic scope" value="Bacteria"/>
</dbReference>
<dbReference type="Gene3D" id="2.170.150.70">
    <property type="match status" value="1"/>
</dbReference>